<proteinExistence type="predicted"/>
<dbReference type="CDD" id="cd03801">
    <property type="entry name" value="GT4_PimA-like"/>
    <property type="match status" value="1"/>
</dbReference>
<dbReference type="RefSeq" id="WP_078670475.1">
    <property type="nucleotide sequence ID" value="NZ_FUWZ01000003.1"/>
</dbReference>
<protein>
    <submittedName>
        <fullName evidence="2">Glycosyltransferase involved in cell wall bisynthesis</fullName>
    </submittedName>
</protein>
<dbReference type="AlphaFoldDB" id="A0A1T4SM31"/>
<keyword evidence="2" id="KW-0808">Transferase</keyword>
<dbReference type="EMBL" id="FUWZ01000003">
    <property type="protein sequence ID" value="SKA29282.1"/>
    <property type="molecule type" value="Genomic_DNA"/>
</dbReference>
<accession>A0A1T4SM31</accession>
<dbReference type="STRING" id="634771.SAMN04488128_10397"/>
<dbReference type="Gene3D" id="3.40.50.2000">
    <property type="entry name" value="Glycogen Phosphorylase B"/>
    <property type="match status" value="2"/>
</dbReference>
<name>A0A1T4SM31_9BACT</name>
<dbReference type="PANTHER" id="PTHR45947">
    <property type="entry name" value="SULFOQUINOVOSYL TRANSFERASE SQD2"/>
    <property type="match status" value="1"/>
</dbReference>
<sequence length="381" mass="43080">MKICFITLGDIKSIATMKRAIGMANPLLSIGWEVAIIAQDSNENRKRIAMECSDAVQVHYYPEGTATEEVRIKTALVNEIGPDYIVFCSFSFRNRILKNKLKHKPIILIEHSELPSGIPDNRGLRKYAMLALEQWSVLYADGLLCASQYLCKTYTKKAAQLFRRQLPILYSPYAFNNDVVESPRVRYQELKEMYAGKTLLLYMGTLTRNYGLFSMLQAMEMICRERPDTTLLLLGRGRHQEEAKVFVEEKGLSPQVQFLGYTPEEELSSYFAAADAFISPLNDTVQDWARCPSKIYMYIPFNKPVFTGNIGEPAEIFGRDGHYFDNRAPASLAALIGRLASGELKPAPVDKAAHSWEKRAIDFTAWTNSNYASKVLPIANL</sequence>
<dbReference type="Pfam" id="PF00534">
    <property type="entry name" value="Glycos_transf_1"/>
    <property type="match status" value="1"/>
</dbReference>
<dbReference type="Proteomes" id="UP000190367">
    <property type="component" value="Unassembled WGS sequence"/>
</dbReference>
<dbReference type="OrthoDB" id="1100400at2"/>
<gene>
    <name evidence="2" type="ORF">SAMN04488128_10397</name>
</gene>
<keyword evidence="3" id="KW-1185">Reference proteome</keyword>
<organism evidence="2 3">
    <name type="scientific">Chitinophaga eiseniae</name>
    <dbReference type="NCBI Taxonomy" id="634771"/>
    <lineage>
        <taxon>Bacteria</taxon>
        <taxon>Pseudomonadati</taxon>
        <taxon>Bacteroidota</taxon>
        <taxon>Chitinophagia</taxon>
        <taxon>Chitinophagales</taxon>
        <taxon>Chitinophagaceae</taxon>
        <taxon>Chitinophaga</taxon>
    </lineage>
</organism>
<dbReference type="SUPFAM" id="SSF53756">
    <property type="entry name" value="UDP-Glycosyltransferase/glycogen phosphorylase"/>
    <property type="match status" value="1"/>
</dbReference>
<feature type="domain" description="Glycosyl transferase family 1" evidence="1">
    <location>
        <begin position="195"/>
        <end position="353"/>
    </location>
</feature>
<evidence type="ECO:0000313" key="3">
    <source>
        <dbReference type="Proteomes" id="UP000190367"/>
    </source>
</evidence>
<dbReference type="PANTHER" id="PTHR45947:SF3">
    <property type="entry name" value="SULFOQUINOVOSYL TRANSFERASE SQD2"/>
    <property type="match status" value="1"/>
</dbReference>
<dbReference type="GO" id="GO:0016757">
    <property type="term" value="F:glycosyltransferase activity"/>
    <property type="evidence" value="ECO:0007669"/>
    <property type="project" value="InterPro"/>
</dbReference>
<reference evidence="3" key="1">
    <citation type="submission" date="2017-02" db="EMBL/GenBank/DDBJ databases">
        <authorList>
            <person name="Varghese N."/>
            <person name="Submissions S."/>
        </authorList>
    </citation>
    <scope>NUCLEOTIDE SEQUENCE [LARGE SCALE GENOMIC DNA]</scope>
    <source>
        <strain evidence="3">DSM 22224</strain>
    </source>
</reference>
<evidence type="ECO:0000259" key="1">
    <source>
        <dbReference type="Pfam" id="PF00534"/>
    </source>
</evidence>
<dbReference type="InterPro" id="IPR001296">
    <property type="entry name" value="Glyco_trans_1"/>
</dbReference>
<dbReference type="InterPro" id="IPR050194">
    <property type="entry name" value="Glycosyltransferase_grp1"/>
</dbReference>
<evidence type="ECO:0000313" key="2">
    <source>
        <dbReference type="EMBL" id="SKA29282.1"/>
    </source>
</evidence>